<dbReference type="Pfam" id="PF13966">
    <property type="entry name" value="zf-RVT"/>
    <property type="match status" value="1"/>
</dbReference>
<dbReference type="Proteomes" id="UP000836841">
    <property type="component" value="Chromosome 1"/>
</dbReference>
<proteinExistence type="predicted"/>
<feature type="domain" description="RNase H type-1" evidence="1">
    <location>
        <begin position="244"/>
        <end position="362"/>
    </location>
</feature>
<dbReference type="Pfam" id="PF13456">
    <property type="entry name" value="RVT_3"/>
    <property type="match status" value="1"/>
</dbReference>
<dbReference type="InterPro" id="IPR026960">
    <property type="entry name" value="RVT-Znf"/>
</dbReference>
<dbReference type="PANTHER" id="PTHR47074">
    <property type="entry name" value="BNAC02G40300D PROTEIN"/>
    <property type="match status" value="1"/>
</dbReference>
<evidence type="ECO:0000259" key="1">
    <source>
        <dbReference type="Pfam" id="PF13456"/>
    </source>
</evidence>
<dbReference type="GO" id="GO:0004523">
    <property type="term" value="F:RNA-DNA hybrid ribonuclease activity"/>
    <property type="evidence" value="ECO:0007669"/>
    <property type="project" value="InterPro"/>
</dbReference>
<dbReference type="InterPro" id="IPR002156">
    <property type="entry name" value="RNaseH_domain"/>
</dbReference>
<reference evidence="3 4" key="1">
    <citation type="submission" date="2022-03" db="EMBL/GenBank/DDBJ databases">
        <authorList>
            <person name="Nunn A."/>
            <person name="Chopra R."/>
            <person name="Nunn A."/>
            <person name="Contreras Garrido A."/>
        </authorList>
    </citation>
    <scope>NUCLEOTIDE SEQUENCE [LARGE SCALE GENOMIC DNA]</scope>
</reference>
<protein>
    <recommendedName>
        <fullName evidence="5">Reverse transcriptase zinc-binding domain</fullName>
    </recommendedName>
</protein>
<dbReference type="GO" id="GO:0003676">
    <property type="term" value="F:nucleic acid binding"/>
    <property type="evidence" value="ECO:0007669"/>
    <property type="project" value="InterPro"/>
</dbReference>
<feature type="domain" description="Reverse transcriptase zinc-binding" evidence="2">
    <location>
        <begin position="62"/>
        <end position="127"/>
    </location>
</feature>
<evidence type="ECO:0008006" key="5">
    <source>
        <dbReference type="Google" id="ProtNLM"/>
    </source>
</evidence>
<evidence type="ECO:0000313" key="3">
    <source>
        <dbReference type="EMBL" id="CAH2035489.1"/>
    </source>
</evidence>
<sequence length="393" mass="45686">MNKQRLMDLELKVNTLIEEDGKWNEYKINELFPPADVKRIKDLPTGSVNDQPPKTAREHLHIELKNWIWTSPRSPKIRMFFWRAISGALTVSDRLRTRGINIDTTCHLCQQGTESICHILFNCPTALHLLSEVDFKLPTNGFSMSLEENMSYVLDLMEDHSIPLTTRRAIPWFYWNIWKNRNAILYSGTQEPSSIIMNRAVEEAEIWAEVNKSEPQQPIVRTAGICLDNRWHPPYHEMLKCNLHANWRNSELHSGGAWIARDHRGNVRFHAREAFTNSPNRMIAELRCITWAMQSLADLRIKEVVIASDHPAVIEAILKPTLWPRLRSFTGYINRLRGTFNICDMELEHPKGNSIARDISKSVTREGRFQSYLAMGEPSWLHDRLQRESRTDI</sequence>
<evidence type="ECO:0000313" key="4">
    <source>
        <dbReference type="Proteomes" id="UP000836841"/>
    </source>
</evidence>
<evidence type="ECO:0000259" key="2">
    <source>
        <dbReference type="Pfam" id="PF13966"/>
    </source>
</evidence>
<organism evidence="3 4">
    <name type="scientific">Thlaspi arvense</name>
    <name type="common">Field penny-cress</name>
    <dbReference type="NCBI Taxonomy" id="13288"/>
    <lineage>
        <taxon>Eukaryota</taxon>
        <taxon>Viridiplantae</taxon>
        <taxon>Streptophyta</taxon>
        <taxon>Embryophyta</taxon>
        <taxon>Tracheophyta</taxon>
        <taxon>Spermatophyta</taxon>
        <taxon>Magnoliopsida</taxon>
        <taxon>eudicotyledons</taxon>
        <taxon>Gunneridae</taxon>
        <taxon>Pentapetalae</taxon>
        <taxon>rosids</taxon>
        <taxon>malvids</taxon>
        <taxon>Brassicales</taxon>
        <taxon>Brassicaceae</taxon>
        <taxon>Thlaspideae</taxon>
        <taxon>Thlaspi</taxon>
    </lineage>
</organism>
<dbReference type="AlphaFoldDB" id="A0AAU9R7M6"/>
<name>A0AAU9R7M6_THLAR</name>
<keyword evidence="4" id="KW-1185">Reference proteome</keyword>
<dbReference type="PANTHER" id="PTHR47074:SF53">
    <property type="entry name" value="REVERSE TRANSCRIPTASE-LIKE PROTEIN"/>
    <property type="match status" value="1"/>
</dbReference>
<dbReference type="InterPro" id="IPR052929">
    <property type="entry name" value="RNase_H-like_EbsB-rel"/>
</dbReference>
<gene>
    <name evidence="3" type="ORF">TAV2_LOCUS375</name>
</gene>
<dbReference type="EMBL" id="OU466857">
    <property type="protein sequence ID" value="CAH2035489.1"/>
    <property type="molecule type" value="Genomic_DNA"/>
</dbReference>
<accession>A0AAU9R7M6</accession>